<dbReference type="PANTHER" id="PTHR30411">
    <property type="entry name" value="CYTOPLASMIC PROTEIN"/>
    <property type="match status" value="1"/>
</dbReference>
<dbReference type="PANTHER" id="PTHR30411:SF4">
    <property type="entry name" value="YBAK_AMINOACYL-TRNA SYNTHETASE-ASSOCIATED DOMAIN-CONTAINING PROTEIN"/>
    <property type="match status" value="1"/>
</dbReference>
<evidence type="ECO:0000313" key="3">
    <source>
        <dbReference type="EMBL" id="KIY99532.1"/>
    </source>
</evidence>
<dbReference type="OrthoDB" id="1058301at2759"/>
<dbReference type="Gene3D" id="3.90.960.10">
    <property type="entry name" value="YbaK/aminoacyl-tRNA synthetase-associated domain"/>
    <property type="match status" value="1"/>
</dbReference>
<evidence type="ECO:0000256" key="1">
    <source>
        <dbReference type="SAM" id="MobiDB-lite"/>
    </source>
</evidence>
<feature type="region of interest" description="Disordered" evidence="1">
    <location>
        <begin position="53"/>
        <end position="77"/>
    </location>
</feature>
<accession>A0A0D2JJQ9</accession>
<dbReference type="CDD" id="cd04332">
    <property type="entry name" value="YbaK_like"/>
    <property type="match status" value="1"/>
</dbReference>
<gene>
    <name evidence="3" type="ORF">MNEG_8428</name>
</gene>
<keyword evidence="4" id="KW-1185">Reference proteome</keyword>
<dbReference type="SUPFAM" id="SSF55826">
    <property type="entry name" value="YbaK/ProRS associated domain"/>
    <property type="match status" value="1"/>
</dbReference>
<dbReference type="KEGG" id="mng:MNEG_8428"/>
<protein>
    <recommendedName>
        <fullName evidence="2">YbaK/aminoacyl-tRNA synthetase-associated domain-containing protein</fullName>
    </recommendedName>
</protein>
<dbReference type="Pfam" id="PF04073">
    <property type="entry name" value="tRNA_edit"/>
    <property type="match status" value="1"/>
</dbReference>
<name>A0A0D2JJQ9_9CHLO</name>
<feature type="domain" description="YbaK/aminoacyl-tRNA synthetase-associated" evidence="2">
    <location>
        <begin position="134"/>
        <end position="257"/>
    </location>
</feature>
<reference evidence="3 4" key="1">
    <citation type="journal article" date="2013" name="BMC Genomics">
        <title>Reconstruction of the lipid metabolism for the microalga Monoraphidium neglectum from its genome sequence reveals characteristics suitable for biofuel production.</title>
        <authorList>
            <person name="Bogen C."/>
            <person name="Al-Dilaimi A."/>
            <person name="Albersmeier A."/>
            <person name="Wichmann J."/>
            <person name="Grundmann M."/>
            <person name="Rupp O."/>
            <person name="Lauersen K.J."/>
            <person name="Blifernez-Klassen O."/>
            <person name="Kalinowski J."/>
            <person name="Goesmann A."/>
            <person name="Mussgnug J.H."/>
            <person name="Kruse O."/>
        </authorList>
    </citation>
    <scope>NUCLEOTIDE SEQUENCE [LARGE SCALE GENOMIC DNA]</scope>
    <source>
        <strain evidence="3 4">SAG 48.87</strain>
    </source>
</reference>
<dbReference type="EMBL" id="KK101820">
    <property type="protein sequence ID" value="KIY99532.1"/>
    <property type="molecule type" value="Genomic_DNA"/>
</dbReference>
<feature type="compositionally biased region" description="Low complexity" evidence="1">
    <location>
        <begin position="53"/>
        <end position="71"/>
    </location>
</feature>
<dbReference type="Proteomes" id="UP000054498">
    <property type="component" value="Unassembled WGS sequence"/>
</dbReference>
<dbReference type="InterPro" id="IPR036754">
    <property type="entry name" value="YbaK/aa-tRNA-synt-asso_dom_sf"/>
</dbReference>
<dbReference type="GeneID" id="25741304"/>
<organism evidence="3 4">
    <name type="scientific">Monoraphidium neglectum</name>
    <dbReference type="NCBI Taxonomy" id="145388"/>
    <lineage>
        <taxon>Eukaryota</taxon>
        <taxon>Viridiplantae</taxon>
        <taxon>Chlorophyta</taxon>
        <taxon>core chlorophytes</taxon>
        <taxon>Chlorophyceae</taxon>
        <taxon>CS clade</taxon>
        <taxon>Sphaeropleales</taxon>
        <taxon>Selenastraceae</taxon>
        <taxon>Monoraphidium</taxon>
    </lineage>
</organism>
<evidence type="ECO:0000313" key="4">
    <source>
        <dbReference type="Proteomes" id="UP000054498"/>
    </source>
</evidence>
<dbReference type="InterPro" id="IPR007214">
    <property type="entry name" value="YbaK/aa-tRNA-synth-assoc-dom"/>
</dbReference>
<proteinExistence type="predicted"/>
<evidence type="ECO:0000259" key="2">
    <source>
        <dbReference type="Pfam" id="PF04073"/>
    </source>
</evidence>
<dbReference type="RefSeq" id="XP_013898552.1">
    <property type="nucleotide sequence ID" value="XM_014043098.1"/>
</dbReference>
<dbReference type="AlphaFoldDB" id="A0A0D2JJQ9"/>
<sequence>MTEEKISALARRLEALHTRIGAAERAAAVAVRLAALEERITAAEQGTTLKASAAAPAAPAAPAPSAAAPAPQAGLDPEARSRAALDAALAGDDSPVQHRLARELFVRVPSDYYERPLAWRREVLEAHTVYHLCKSIVMENTRAHPSVKGWEDPNNSKYYVVIVQYKARFNNEKLCAHLHKLNGGKVGKKWFNMRLAPEEVSDSLSGFGHNGVSPVGLATPLPIIISHRITQLVPDFFFMGGGEVDLKLGLSAADFVKAYGQQPVMVVDCTYDDDGGDEGGADEDEQNGS</sequence>
<dbReference type="GO" id="GO:0002161">
    <property type="term" value="F:aminoacyl-tRNA deacylase activity"/>
    <property type="evidence" value="ECO:0007669"/>
    <property type="project" value="InterPro"/>
</dbReference>